<dbReference type="PANTHER" id="PTHR12126:SF16">
    <property type="entry name" value="MIOREX COMPLEX COMPONENT 2"/>
    <property type="match status" value="1"/>
</dbReference>
<comment type="caution">
    <text evidence="2">The sequence shown here is derived from an EMBL/GenBank/DDBJ whole genome shotgun (WGS) entry which is preliminary data.</text>
</comment>
<proteinExistence type="predicted"/>
<dbReference type="Gene3D" id="3.40.50.720">
    <property type="entry name" value="NAD(P)-binding Rossmann-like Domain"/>
    <property type="match status" value="1"/>
</dbReference>
<dbReference type="Proteomes" id="UP001445335">
    <property type="component" value="Unassembled WGS sequence"/>
</dbReference>
<reference evidence="2 3" key="1">
    <citation type="journal article" date="2024" name="Nat. Commun.">
        <title>Phylogenomics reveals the evolutionary origins of lichenization in chlorophyte algae.</title>
        <authorList>
            <person name="Puginier C."/>
            <person name="Libourel C."/>
            <person name="Otte J."/>
            <person name="Skaloud P."/>
            <person name="Haon M."/>
            <person name="Grisel S."/>
            <person name="Petersen M."/>
            <person name="Berrin J.G."/>
            <person name="Delaux P.M."/>
            <person name="Dal Grande F."/>
            <person name="Keller J."/>
        </authorList>
    </citation>
    <scope>NUCLEOTIDE SEQUENCE [LARGE SCALE GENOMIC DNA]</scope>
    <source>
        <strain evidence="2 3">SAG 245.80</strain>
    </source>
</reference>
<gene>
    <name evidence="2" type="ORF">WJX81_004543</name>
</gene>
<evidence type="ECO:0000259" key="1">
    <source>
        <dbReference type="Pfam" id="PF13460"/>
    </source>
</evidence>
<dbReference type="InterPro" id="IPR036291">
    <property type="entry name" value="NAD(P)-bd_dom_sf"/>
</dbReference>
<feature type="domain" description="NAD(P)-binding" evidence="1">
    <location>
        <begin position="84"/>
        <end position="227"/>
    </location>
</feature>
<keyword evidence="3" id="KW-1185">Reference proteome</keyword>
<organism evidence="2 3">
    <name type="scientific">Elliptochloris bilobata</name>
    <dbReference type="NCBI Taxonomy" id="381761"/>
    <lineage>
        <taxon>Eukaryota</taxon>
        <taxon>Viridiplantae</taxon>
        <taxon>Chlorophyta</taxon>
        <taxon>core chlorophytes</taxon>
        <taxon>Trebouxiophyceae</taxon>
        <taxon>Trebouxiophyceae incertae sedis</taxon>
        <taxon>Elliptochloris clade</taxon>
        <taxon>Elliptochloris</taxon>
    </lineage>
</organism>
<dbReference type="AlphaFoldDB" id="A0AAW1R2P7"/>
<dbReference type="PANTHER" id="PTHR12126">
    <property type="entry name" value="NADH-UBIQUINONE OXIDOREDUCTASE 39 KDA SUBUNIT-RELATED"/>
    <property type="match status" value="1"/>
</dbReference>
<sequence>MQQALRASSWAVAQAHRQTPSALLAQGRACQHRQAPDAAQRSSRLGFCAGGATVSAEGPTLAFADAGGMAAEPAPGLPRLLVFGGNGFVGSRVCEEALKTGLEVVSINRSGPPRHRVPWMDQVSWLQADVFDVSAWSRQLDGAVGVISCLGGFGSNEAMYKICGDASVTVFREAADAGVARAAFISVHDYKPPAAVLPGYFQGKKRAEDALAAAFPTSGVVLRPGFIQGTRYVAGVGIPLQLVGVPLDRVLGLFPTKSLANTPLLGPFFVPPVSVQAVAKAAVAAATDPAVPSGVMDVWDIKQYEAGA</sequence>
<dbReference type="SUPFAM" id="SSF51735">
    <property type="entry name" value="NAD(P)-binding Rossmann-fold domains"/>
    <property type="match status" value="1"/>
</dbReference>
<dbReference type="EMBL" id="JALJOU010000053">
    <property type="protein sequence ID" value="KAK9828046.1"/>
    <property type="molecule type" value="Genomic_DNA"/>
</dbReference>
<dbReference type="InterPro" id="IPR016040">
    <property type="entry name" value="NAD(P)-bd_dom"/>
</dbReference>
<dbReference type="GO" id="GO:0044877">
    <property type="term" value="F:protein-containing complex binding"/>
    <property type="evidence" value="ECO:0007669"/>
    <property type="project" value="TreeGrafter"/>
</dbReference>
<protein>
    <recommendedName>
        <fullName evidence="1">NAD(P)-binding domain-containing protein</fullName>
    </recommendedName>
</protein>
<dbReference type="GO" id="GO:0005739">
    <property type="term" value="C:mitochondrion"/>
    <property type="evidence" value="ECO:0007669"/>
    <property type="project" value="TreeGrafter"/>
</dbReference>
<evidence type="ECO:0000313" key="3">
    <source>
        <dbReference type="Proteomes" id="UP001445335"/>
    </source>
</evidence>
<dbReference type="InterPro" id="IPR051207">
    <property type="entry name" value="ComplexI_NDUFA9_subunit"/>
</dbReference>
<name>A0AAW1R2P7_9CHLO</name>
<accession>A0AAW1R2P7</accession>
<dbReference type="Pfam" id="PF13460">
    <property type="entry name" value="NAD_binding_10"/>
    <property type="match status" value="1"/>
</dbReference>
<evidence type="ECO:0000313" key="2">
    <source>
        <dbReference type="EMBL" id="KAK9828046.1"/>
    </source>
</evidence>